<dbReference type="InParanoid" id="E4WW79"/>
<evidence type="ECO:0000313" key="3">
    <source>
        <dbReference type="Proteomes" id="UP000001307"/>
    </source>
</evidence>
<protein>
    <submittedName>
        <fullName evidence="2">Uncharacterized protein</fullName>
    </submittedName>
</protein>
<dbReference type="AlphaFoldDB" id="E4WW79"/>
<feature type="region of interest" description="Disordered" evidence="1">
    <location>
        <begin position="489"/>
        <end position="508"/>
    </location>
</feature>
<evidence type="ECO:0000256" key="1">
    <source>
        <dbReference type="SAM" id="MobiDB-lite"/>
    </source>
</evidence>
<organism evidence="2 3">
    <name type="scientific">Oikopleura dioica</name>
    <name type="common">Tunicate</name>
    <dbReference type="NCBI Taxonomy" id="34765"/>
    <lineage>
        <taxon>Eukaryota</taxon>
        <taxon>Metazoa</taxon>
        <taxon>Chordata</taxon>
        <taxon>Tunicata</taxon>
        <taxon>Appendicularia</taxon>
        <taxon>Copelata</taxon>
        <taxon>Oikopleuridae</taxon>
        <taxon>Oikopleura</taxon>
    </lineage>
</organism>
<reference evidence="2 3" key="1">
    <citation type="journal article" date="2010" name="Science">
        <title>Plasticity of animal genome architecture unmasked by rapid evolution of a pelagic tunicate.</title>
        <authorList>
            <person name="Denoeud F."/>
            <person name="Henriet S."/>
            <person name="Mungpakdee S."/>
            <person name="Aury J.M."/>
            <person name="Da Silva C."/>
            <person name="Brinkmann H."/>
            <person name="Mikhaleva J."/>
            <person name="Olsen L.C."/>
            <person name="Jubin C."/>
            <person name="Canestro C."/>
            <person name="Bouquet J.M."/>
            <person name="Danks G."/>
            <person name="Poulain J."/>
            <person name="Campsteijn C."/>
            <person name="Adamski M."/>
            <person name="Cross I."/>
            <person name="Yadetie F."/>
            <person name="Muffato M."/>
            <person name="Louis A."/>
            <person name="Butcher S."/>
            <person name="Tsagkogeorga G."/>
            <person name="Konrad A."/>
            <person name="Singh S."/>
            <person name="Jensen M.F."/>
            <person name="Cong E.H."/>
            <person name="Eikeseth-Otteraa H."/>
            <person name="Noel B."/>
            <person name="Anthouard V."/>
            <person name="Porcel B.M."/>
            <person name="Kachouri-Lafond R."/>
            <person name="Nishino A."/>
            <person name="Ugolini M."/>
            <person name="Chourrout P."/>
            <person name="Nishida H."/>
            <person name="Aasland R."/>
            <person name="Huzurbazar S."/>
            <person name="Westhof E."/>
            <person name="Delsuc F."/>
            <person name="Lehrach H."/>
            <person name="Reinhardt R."/>
            <person name="Weissenbach J."/>
            <person name="Roy S.W."/>
            <person name="Artiguenave F."/>
            <person name="Postlethwait J.H."/>
            <person name="Manak J.R."/>
            <person name="Thompson E.M."/>
            <person name="Jaillon O."/>
            <person name="Du Pasquier L."/>
            <person name="Boudinot P."/>
            <person name="Liberles D.A."/>
            <person name="Volff J.N."/>
            <person name="Philippe H."/>
            <person name="Lenhard B."/>
            <person name="Roest Crollius H."/>
            <person name="Wincker P."/>
            <person name="Chourrout D."/>
        </authorList>
    </citation>
    <scope>NUCLEOTIDE SEQUENCE [LARGE SCALE GENOMIC DNA]</scope>
</reference>
<proteinExistence type="predicted"/>
<accession>E4WW79</accession>
<sequence length="508" mass="56404">MISCDALLKAILNKVPHEYIDFFASLNLLTNEVQTFSTASCLAGYLQTITEKVVPSGIIALGNNQNTIYRISGELAFIRIRSELHVTVLKQWSENNPIFSPFWDVNIKRILAPSIINAEALTNWIASRLYIKRKGWEAKYAFAIHLASSSPGQKYPTPTDKVPILTKDILLSKAELNQKINSPPTIRTVTIKSADLEILNLANALLVSKFSNPALLHPLRVFALSKSKKVLDLALRLYRSKMADVQDFLTAKACKAHNSLMLSSSIYMTSSSDHKCASRIAELLNEASSLPLERSEHLYKNEIHKIVRDITPNGSLSTLLSRLVKSINGHEASPTWADLLVETTQLDKKDAAVIKNYCSKNGLAQSLSDLIETTLIHTLWNHNATPNNDSHVGLIPKNKILALKSLNTEREIVKELIVCFCSFITNNHSINIDIAKLLPPDRKVDPNSTLVLLSDSDEDDKIAERASSTLMPRSLPQNDDLDFSLPSLSPINSPELDSPPFWTNPATI</sequence>
<dbReference type="EMBL" id="FN653017">
    <property type="protein sequence ID" value="CBY21382.1"/>
    <property type="molecule type" value="Genomic_DNA"/>
</dbReference>
<name>E4WW79_OIKDI</name>
<gene>
    <name evidence="2" type="ORF">GSOID_T00009146001</name>
</gene>
<keyword evidence="3" id="KW-1185">Reference proteome</keyword>
<dbReference type="Proteomes" id="UP000001307">
    <property type="component" value="Unassembled WGS sequence"/>
</dbReference>
<evidence type="ECO:0000313" key="2">
    <source>
        <dbReference type="EMBL" id="CBY21382.1"/>
    </source>
</evidence>